<dbReference type="RefSeq" id="WP_186241209.1">
    <property type="nucleotide sequence ID" value="NZ_OCTY01000002.1"/>
</dbReference>
<evidence type="ECO:0000313" key="4">
    <source>
        <dbReference type="EMBL" id="SOJ52842.1"/>
    </source>
</evidence>
<dbReference type="Pfam" id="PF16525">
    <property type="entry name" value="MHB"/>
    <property type="match status" value="1"/>
</dbReference>
<dbReference type="InterPro" id="IPR038378">
    <property type="entry name" value="MHB_sf"/>
</dbReference>
<evidence type="ECO:0000256" key="2">
    <source>
        <dbReference type="SAM" id="SignalP"/>
    </source>
</evidence>
<feature type="region of interest" description="Disordered" evidence="1">
    <location>
        <begin position="139"/>
        <end position="172"/>
    </location>
</feature>
<organism evidence="4 5">
    <name type="scientific">Mycobacterium simulans</name>
    <dbReference type="NCBI Taxonomy" id="627089"/>
    <lineage>
        <taxon>Bacteria</taxon>
        <taxon>Bacillati</taxon>
        <taxon>Actinomycetota</taxon>
        <taxon>Actinomycetes</taxon>
        <taxon>Mycobacteriales</taxon>
        <taxon>Mycobacteriaceae</taxon>
        <taxon>Mycobacterium</taxon>
    </lineage>
</organism>
<protein>
    <submittedName>
        <fullName evidence="4">Heme-binding protein</fullName>
    </submittedName>
</protein>
<dbReference type="NCBIfam" id="TIGR04530">
    <property type="entry name" value="hemophoreRv0203"/>
    <property type="match status" value="1"/>
</dbReference>
<name>A0A7Z7IHJ1_9MYCO</name>
<dbReference type="GO" id="GO:0020037">
    <property type="term" value="F:heme binding"/>
    <property type="evidence" value="ECO:0007669"/>
    <property type="project" value="InterPro"/>
</dbReference>
<keyword evidence="2" id="KW-0732">Signal</keyword>
<dbReference type="GO" id="GO:0015886">
    <property type="term" value="P:heme transport"/>
    <property type="evidence" value="ECO:0007669"/>
    <property type="project" value="InterPro"/>
</dbReference>
<evidence type="ECO:0000256" key="1">
    <source>
        <dbReference type="SAM" id="MobiDB-lite"/>
    </source>
</evidence>
<proteinExistence type="predicted"/>
<dbReference type="InterPro" id="IPR032407">
    <property type="entry name" value="MHB"/>
</dbReference>
<evidence type="ECO:0000259" key="3">
    <source>
        <dbReference type="Pfam" id="PF16525"/>
    </source>
</evidence>
<sequence length="172" mass="16842">MKPTTTTVRLGLLAALIAAALPGAGIAVPPARSASDPCAASEVARTIGSVAKQTGDYLDSHPETNQAMTAVLQQPAGQGSLGSLGSLKSYFEANPKAAGDLQSLAQPLTHLSTQCKLPVTLPQALGIAQAAQGAGSLPGLPAGIPGGTAGTQATPPAATGPLPGPTRSNHAN</sequence>
<reference evidence="4 5" key="1">
    <citation type="submission" date="2017-10" db="EMBL/GenBank/DDBJ databases">
        <authorList>
            <consortium name="Urmite Genomes"/>
        </authorList>
    </citation>
    <scope>NUCLEOTIDE SEQUENCE [LARGE SCALE GENOMIC DNA]</scope>
    <source>
        <strain evidence="4 5">FB-527</strain>
    </source>
</reference>
<dbReference type="EMBL" id="OCTY01000002">
    <property type="protein sequence ID" value="SOJ52842.1"/>
    <property type="molecule type" value="Genomic_DNA"/>
</dbReference>
<dbReference type="Gene3D" id="1.20.20.20">
    <property type="entry name" value="Haemophore, haem-binding domain"/>
    <property type="match status" value="1"/>
</dbReference>
<dbReference type="AlphaFoldDB" id="A0A7Z7IHJ1"/>
<comment type="caution">
    <text evidence="4">The sequence shown here is derived from an EMBL/GenBank/DDBJ whole genome shotgun (WGS) entry which is preliminary data.</text>
</comment>
<dbReference type="InterPro" id="IPR030937">
    <property type="entry name" value="Hemophore_Rv0203"/>
</dbReference>
<feature type="chain" id="PRO_5039628963" evidence="2">
    <location>
        <begin position="28"/>
        <end position="172"/>
    </location>
</feature>
<dbReference type="Proteomes" id="UP000554965">
    <property type="component" value="Unassembled WGS sequence"/>
</dbReference>
<feature type="compositionally biased region" description="Low complexity" evidence="1">
    <location>
        <begin position="150"/>
        <end position="161"/>
    </location>
</feature>
<dbReference type="NCBIfam" id="TIGR04529">
    <property type="entry name" value="MTB_hemophore"/>
    <property type="match status" value="1"/>
</dbReference>
<keyword evidence="5" id="KW-1185">Reference proteome</keyword>
<feature type="signal peptide" evidence="2">
    <location>
        <begin position="1"/>
        <end position="27"/>
    </location>
</feature>
<accession>A0A7Z7IHJ1</accession>
<feature type="domain" description="Haemophore haem-binding" evidence="3">
    <location>
        <begin position="36"/>
        <end position="116"/>
    </location>
</feature>
<gene>
    <name evidence="4" type="ORF">MSIMFB_00349</name>
</gene>
<evidence type="ECO:0000313" key="5">
    <source>
        <dbReference type="Proteomes" id="UP000554965"/>
    </source>
</evidence>